<accession>A0A098BLY8</accession>
<proteinExistence type="predicted"/>
<dbReference type="Proteomes" id="UP000042997">
    <property type="component" value="Unassembled WGS sequence"/>
</dbReference>
<evidence type="ECO:0000313" key="2">
    <source>
        <dbReference type="EMBL" id="CDZ89240.1"/>
    </source>
</evidence>
<gene>
    <name evidence="2" type="ORF">RHRU231_470088</name>
</gene>
<feature type="region of interest" description="Disordered" evidence="1">
    <location>
        <begin position="1"/>
        <end position="24"/>
    </location>
</feature>
<feature type="compositionally biased region" description="Basic residues" evidence="1">
    <location>
        <begin position="13"/>
        <end position="23"/>
    </location>
</feature>
<evidence type="ECO:0000313" key="3">
    <source>
        <dbReference type="Proteomes" id="UP000042997"/>
    </source>
</evidence>
<name>A0A098BLY8_9NOCA</name>
<evidence type="ECO:0000256" key="1">
    <source>
        <dbReference type="SAM" id="MobiDB-lite"/>
    </source>
</evidence>
<organism evidence="2 3">
    <name type="scientific">Rhodococcus ruber</name>
    <dbReference type="NCBI Taxonomy" id="1830"/>
    <lineage>
        <taxon>Bacteria</taxon>
        <taxon>Bacillati</taxon>
        <taxon>Actinomycetota</taxon>
        <taxon>Actinomycetes</taxon>
        <taxon>Mycobacteriales</taxon>
        <taxon>Nocardiaceae</taxon>
        <taxon>Rhodococcus</taxon>
    </lineage>
</organism>
<reference evidence="2 3" key="1">
    <citation type="journal article" date="2014" name="Genome Announc.">
        <title>Draft Genome Sequence of Propane- and Butane-Oxidizing Actinobacterium Rhodococcus ruber IEGM 231.</title>
        <authorList>
            <person name="Ivshina I.B."/>
            <person name="Kuyukina M.S."/>
            <person name="Krivoruchko A.V."/>
            <person name="Barbe V."/>
            <person name="Fischer C."/>
        </authorList>
    </citation>
    <scope>NUCLEOTIDE SEQUENCE [LARGE SCALE GENOMIC DNA]</scope>
</reference>
<dbReference type="EMBL" id="CCSD01000058">
    <property type="protein sequence ID" value="CDZ89240.1"/>
    <property type="molecule type" value="Genomic_DNA"/>
</dbReference>
<dbReference type="AlphaFoldDB" id="A0A098BLY8"/>
<sequence length="67" mass="7292">MGRARGRGGGSARARRVGGTRRPARWEIRNDPGLEAIRASVPSGRVASLGMFHCKWKHTRPGGRVTL</sequence>
<protein>
    <submittedName>
        <fullName evidence="2">Uncharacterized protein</fullName>
    </submittedName>
</protein>